<evidence type="ECO:0000256" key="7">
    <source>
        <dbReference type="HAMAP-Rule" id="MF_00143"/>
    </source>
</evidence>
<keyword evidence="5 7" id="KW-1133">Transmembrane helix</keyword>
<evidence type="ECO:0000256" key="2">
    <source>
        <dbReference type="ARBA" id="ARBA00005774"/>
    </source>
</evidence>
<dbReference type="PANTHER" id="PTHR38596">
    <property type="entry name" value="UPF0114 PROTEIN YQHA"/>
    <property type="match status" value="1"/>
</dbReference>
<evidence type="ECO:0000256" key="8">
    <source>
        <dbReference type="SAM" id="MobiDB-lite"/>
    </source>
</evidence>
<dbReference type="InterPro" id="IPR020761">
    <property type="entry name" value="UPF0114_bac"/>
</dbReference>
<dbReference type="RefSeq" id="WP_094306697.1">
    <property type="nucleotide sequence ID" value="NZ_NOWT01000040.1"/>
</dbReference>
<dbReference type="Pfam" id="PF03350">
    <property type="entry name" value="UPF0114"/>
    <property type="match status" value="1"/>
</dbReference>
<comment type="subcellular location">
    <subcellularLocation>
        <location evidence="1 7">Cell membrane</location>
        <topology evidence="1 7">Multi-pass membrane protein</topology>
    </subcellularLocation>
</comment>
<dbReference type="EMBL" id="NOWT01000040">
    <property type="protein sequence ID" value="OYD80991.1"/>
    <property type="molecule type" value="Genomic_DNA"/>
</dbReference>
<keyword evidence="4 7" id="KW-0812">Transmembrane</keyword>
<keyword evidence="9" id="KW-0614">Plasmid</keyword>
<evidence type="ECO:0000313" key="9">
    <source>
        <dbReference type="EMBL" id="OYD80991.1"/>
    </source>
</evidence>
<feature type="region of interest" description="Disordered" evidence="8">
    <location>
        <begin position="1"/>
        <end position="26"/>
    </location>
</feature>
<evidence type="ECO:0000256" key="3">
    <source>
        <dbReference type="ARBA" id="ARBA00022475"/>
    </source>
</evidence>
<sequence>MTQSNPSALAGDPTVLSRNGAQRRGPGRRAEHFLEQVMFQSRWLLAPLYVGLVGALLMIGWRFALELVHALPLLIHGTENDIILIVLGLVDLTMVGNLVLMVIFSGYENFVSKIDVAGHADRPEWMGKLDFSALKVKLIASIVAISSIQILKTFMNVSEVSDRDLMWLVAIHVTFIVSGVLLATMDVLVKKSHAH</sequence>
<keyword evidence="3 7" id="KW-1003">Cell membrane</keyword>
<dbReference type="NCBIfam" id="TIGR00645">
    <property type="entry name" value="HI0507"/>
    <property type="match status" value="1"/>
</dbReference>
<comment type="similarity">
    <text evidence="2 7">Belongs to the UPF0114 family.</text>
</comment>
<geneLocation type="plasmid" evidence="9">
    <name>unnamed</name>
</geneLocation>
<feature type="transmembrane region" description="Helical" evidence="7">
    <location>
        <begin position="82"/>
        <end position="104"/>
    </location>
</feature>
<feature type="transmembrane region" description="Helical" evidence="7">
    <location>
        <begin position="136"/>
        <end position="155"/>
    </location>
</feature>
<evidence type="ECO:0000313" key="10">
    <source>
        <dbReference type="Proteomes" id="UP000215367"/>
    </source>
</evidence>
<keyword evidence="6 7" id="KW-0472">Membrane</keyword>
<evidence type="ECO:0000256" key="1">
    <source>
        <dbReference type="ARBA" id="ARBA00004651"/>
    </source>
</evidence>
<dbReference type="AlphaFoldDB" id="A0A235H5B7"/>
<comment type="caution">
    <text evidence="9">The sequence shown here is derived from an EMBL/GenBank/DDBJ whole genome shotgun (WGS) entry which is preliminary data.</text>
</comment>
<organism evidence="9 10">
    <name type="scientific">Azospirillum brasilense</name>
    <dbReference type="NCBI Taxonomy" id="192"/>
    <lineage>
        <taxon>Bacteria</taxon>
        <taxon>Pseudomonadati</taxon>
        <taxon>Pseudomonadota</taxon>
        <taxon>Alphaproteobacteria</taxon>
        <taxon>Rhodospirillales</taxon>
        <taxon>Azospirillaceae</taxon>
        <taxon>Azospirillum</taxon>
    </lineage>
</organism>
<feature type="transmembrane region" description="Helical" evidence="7">
    <location>
        <begin position="167"/>
        <end position="189"/>
    </location>
</feature>
<dbReference type="InterPro" id="IPR005134">
    <property type="entry name" value="UPF0114"/>
</dbReference>
<protein>
    <recommendedName>
        <fullName evidence="7">UPF0114 protein CHT98_28165</fullName>
    </recommendedName>
</protein>
<dbReference type="GO" id="GO:0005886">
    <property type="term" value="C:plasma membrane"/>
    <property type="evidence" value="ECO:0007669"/>
    <property type="project" value="UniProtKB-SubCell"/>
</dbReference>
<dbReference type="Proteomes" id="UP000215367">
    <property type="component" value="Unassembled WGS sequence"/>
</dbReference>
<proteinExistence type="inferred from homology"/>
<name>A0A235H5B7_AZOBR</name>
<feature type="transmembrane region" description="Helical" evidence="7">
    <location>
        <begin position="43"/>
        <end position="62"/>
    </location>
</feature>
<evidence type="ECO:0000256" key="5">
    <source>
        <dbReference type="ARBA" id="ARBA00022989"/>
    </source>
</evidence>
<evidence type="ECO:0000256" key="4">
    <source>
        <dbReference type="ARBA" id="ARBA00022692"/>
    </source>
</evidence>
<dbReference type="HAMAP" id="MF_00143">
    <property type="entry name" value="UPF0114"/>
    <property type="match status" value="1"/>
</dbReference>
<dbReference type="PANTHER" id="PTHR38596:SF1">
    <property type="entry name" value="UPF0114 PROTEIN YQHA"/>
    <property type="match status" value="1"/>
</dbReference>
<gene>
    <name evidence="9" type="ORF">CHT98_28165</name>
</gene>
<reference evidence="9 10" key="1">
    <citation type="submission" date="2017-07" db="EMBL/GenBank/DDBJ databases">
        <title>Whole genome sequence of Azospirillum brasilense 2A1, a potential biofertilizer strain.</title>
        <authorList>
            <person name="Fontana C.A."/>
            <person name="Toffoli L.M."/>
            <person name="Salazar S.M."/>
            <person name="Puglisi E."/>
            <person name="Pedraza R."/>
            <person name="Bassi D."/>
            <person name="Cocconcelli P.S."/>
        </authorList>
    </citation>
    <scope>NUCLEOTIDE SEQUENCE [LARGE SCALE GENOMIC DNA]</scope>
    <source>
        <strain evidence="9 10">2A1</strain>
        <plasmid evidence="9">unnamed</plasmid>
    </source>
</reference>
<evidence type="ECO:0000256" key="6">
    <source>
        <dbReference type="ARBA" id="ARBA00023136"/>
    </source>
</evidence>
<accession>A0A235H5B7</accession>